<keyword evidence="1" id="KW-0472">Membrane</keyword>
<feature type="transmembrane region" description="Helical" evidence="1">
    <location>
        <begin position="100"/>
        <end position="121"/>
    </location>
</feature>
<comment type="caution">
    <text evidence="2">The sequence shown here is derived from an EMBL/GenBank/DDBJ whole genome shotgun (WGS) entry which is preliminary data.</text>
</comment>
<feature type="transmembrane region" description="Helical" evidence="1">
    <location>
        <begin position="72"/>
        <end position="94"/>
    </location>
</feature>
<evidence type="ECO:0000313" key="3">
    <source>
        <dbReference type="Proteomes" id="UP001549077"/>
    </source>
</evidence>
<keyword evidence="1" id="KW-1133">Transmembrane helix</keyword>
<dbReference type="RefSeq" id="WP_221134914.1">
    <property type="nucleotide sequence ID" value="NZ_JABDXI010000001.1"/>
</dbReference>
<organism evidence="2 3">
    <name type="scientific">Rhizobium binae</name>
    <dbReference type="NCBI Taxonomy" id="1138190"/>
    <lineage>
        <taxon>Bacteria</taxon>
        <taxon>Pseudomonadati</taxon>
        <taxon>Pseudomonadota</taxon>
        <taxon>Alphaproteobacteria</taxon>
        <taxon>Hyphomicrobiales</taxon>
        <taxon>Rhizobiaceae</taxon>
        <taxon>Rhizobium/Agrobacterium group</taxon>
        <taxon>Rhizobium</taxon>
    </lineage>
</organism>
<dbReference type="EMBL" id="JBEPMY010000006">
    <property type="protein sequence ID" value="MET3755381.1"/>
    <property type="molecule type" value="Genomic_DNA"/>
</dbReference>
<protein>
    <submittedName>
        <fullName evidence="2">Uncharacterized protein</fullName>
    </submittedName>
</protein>
<proteinExistence type="predicted"/>
<keyword evidence="3" id="KW-1185">Reference proteome</keyword>
<accession>A0ABV2MG85</accession>
<sequence length="139" mass="14385">MLRLLLRVTAVAEGATGLAFLLVPNFPVLILLGRPLDSALPELIGRVAGAALIALGVACWQASEDEESRAAAGLVLSLLIYDVIAAALLAYAYFGLALSGVGLWVALVGHVVLTLWCVAGLRKQRFAAKGTAGDHDHGG</sequence>
<evidence type="ECO:0000313" key="2">
    <source>
        <dbReference type="EMBL" id="MET3755381.1"/>
    </source>
</evidence>
<evidence type="ECO:0000256" key="1">
    <source>
        <dbReference type="SAM" id="Phobius"/>
    </source>
</evidence>
<keyword evidence="1" id="KW-0812">Transmembrane</keyword>
<name>A0ABV2MG85_9HYPH</name>
<feature type="transmembrane region" description="Helical" evidence="1">
    <location>
        <begin position="43"/>
        <end position="60"/>
    </location>
</feature>
<reference evidence="2 3" key="1">
    <citation type="submission" date="2024-06" db="EMBL/GenBank/DDBJ databases">
        <title>Genomic Encyclopedia of Type Strains, Phase IV (KMG-IV): sequencing the most valuable type-strain genomes for metagenomic binning, comparative biology and taxonomic classification.</title>
        <authorList>
            <person name="Goeker M."/>
        </authorList>
    </citation>
    <scope>NUCLEOTIDE SEQUENCE [LARGE SCALE GENOMIC DNA]</scope>
    <source>
        <strain evidence="2 3">DSM 29288</strain>
    </source>
</reference>
<gene>
    <name evidence="2" type="ORF">ABID08_002752</name>
</gene>
<dbReference type="Proteomes" id="UP001549077">
    <property type="component" value="Unassembled WGS sequence"/>
</dbReference>